<feature type="region of interest" description="Disordered" evidence="1">
    <location>
        <begin position="1"/>
        <end position="21"/>
    </location>
</feature>
<evidence type="ECO:0000256" key="1">
    <source>
        <dbReference type="SAM" id="MobiDB-lite"/>
    </source>
</evidence>
<name>A0A834XD87_9FABA</name>
<dbReference type="AlphaFoldDB" id="A0A834XD87"/>
<dbReference type="EMBL" id="JAAIUW010000002">
    <property type="protein sequence ID" value="KAF7842091.1"/>
    <property type="molecule type" value="Genomic_DNA"/>
</dbReference>
<evidence type="ECO:0000313" key="3">
    <source>
        <dbReference type="Proteomes" id="UP000634136"/>
    </source>
</evidence>
<comment type="caution">
    <text evidence="2">The sequence shown here is derived from an EMBL/GenBank/DDBJ whole genome shotgun (WGS) entry which is preliminary data.</text>
</comment>
<gene>
    <name evidence="2" type="ORF">G2W53_004389</name>
</gene>
<dbReference type="Proteomes" id="UP000634136">
    <property type="component" value="Unassembled WGS sequence"/>
</dbReference>
<accession>A0A834XD87</accession>
<keyword evidence="3" id="KW-1185">Reference proteome</keyword>
<proteinExistence type="predicted"/>
<protein>
    <submittedName>
        <fullName evidence="2">Uncharacterized protein</fullName>
    </submittedName>
</protein>
<reference evidence="2" key="1">
    <citation type="submission" date="2020-09" db="EMBL/GenBank/DDBJ databases">
        <title>Genome-Enabled Discovery of Anthraquinone Biosynthesis in Senna tora.</title>
        <authorList>
            <person name="Kang S.-H."/>
            <person name="Pandey R.P."/>
            <person name="Lee C.-M."/>
            <person name="Sim J.-S."/>
            <person name="Jeong J.-T."/>
            <person name="Choi B.-S."/>
            <person name="Jung M."/>
            <person name="Ginzburg D."/>
            <person name="Zhao K."/>
            <person name="Won S.Y."/>
            <person name="Oh T.-J."/>
            <person name="Yu Y."/>
            <person name="Kim N.-H."/>
            <person name="Lee O.R."/>
            <person name="Lee T.-H."/>
            <person name="Bashyal P."/>
            <person name="Kim T.-S."/>
            <person name="Lee W.-H."/>
            <person name="Kawkins C."/>
            <person name="Kim C.-K."/>
            <person name="Kim J.S."/>
            <person name="Ahn B.O."/>
            <person name="Rhee S.Y."/>
            <person name="Sohng J.K."/>
        </authorList>
    </citation>
    <scope>NUCLEOTIDE SEQUENCE</scope>
    <source>
        <tissue evidence="2">Leaf</tissue>
    </source>
</reference>
<sequence>MLSMGDCDQDEDDEEPSEKRLNINFTNQINGIPKKFLDDLDDDINDDETATKTAMAAIVFIPQLPTTTATTTITRCSALLILLLATPPPRLSPLTSNIFQEVSMAELNECDAR</sequence>
<feature type="compositionally biased region" description="Acidic residues" evidence="1">
    <location>
        <begin position="7"/>
        <end position="16"/>
    </location>
</feature>
<evidence type="ECO:0000313" key="2">
    <source>
        <dbReference type="EMBL" id="KAF7842091.1"/>
    </source>
</evidence>
<organism evidence="2 3">
    <name type="scientific">Senna tora</name>
    <dbReference type="NCBI Taxonomy" id="362788"/>
    <lineage>
        <taxon>Eukaryota</taxon>
        <taxon>Viridiplantae</taxon>
        <taxon>Streptophyta</taxon>
        <taxon>Embryophyta</taxon>
        <taxon>Tracheophyta</taxon>
        <taxon>Spermatophyta</taxon>
        <taxon>Magnoliopsida</taxon>
        <taxon>eudicotyledons</taxon>
        <taxon>Gunneridae</taxon>
        <taxon>Pentapetalae</taxon>
        <taxon>rosids</taxon>
        <taxon>fabids</taxon>
        <taxon>Fabales</taxon>
        <taxon>Fabaceae</taxon>
        <taxon>Caesalpinioideae</taxon>
        <taxon>Cassia clade</taxon>
        <taxon>Senna</taxon>
    </lineage>
</organism>